<evidence type="ECO:0000256" key="1">
    <source>
        <dbReference type="ARBA" id="ARBA00001933"/>
    </source>
</evidence>
<evidence type="ECO:0000313" key="3">
    <source>
        <dbReference type="EMBL" id="CCA87843.1"/>
    </source>
</evidence>
<sequence>MQLHTPIAVPTELQHKPRLTEHWIAQADLPSICAQTGTPVFIYSETQLVRNIRRVKAAIAAAGLDGRVSIFVPFFPNANPHILKPLRDEGAGILLQMPNEYKLITQYGFSDFIVSPGHVSNEEIAFWSKKDYPVFLASLDEIAYAIHENAPTISVRIDSLGSDKPGIKVDQLGSLAKMLSAKGRTLECFEVYCGSGNSLQGMVDIARQIFRMYLDHFPTARSINFAGGHGFSYEKWSEAEKHFDWKTYFQAIRDLAAEMKIPETVTFMFEPGRDVLADAGVLLTGIKRDIVQHSLGNIVVTDGSRMLMPSAQLRNRAHNTVFLDSAFNEIVDYSKRCNAKVRGRSILRNDYILPGEVVAPESVKAGQYMLILDVGAYCATQHMEFLNVPPAGEVLIEANGATYMVTKPGNDLDKWRNLLAERQLLTGHEACNGVSA</sequence>
<evidence type="ECO:0000256" key="2">
    <source>
        <dbReference type="ARBA" id="ARBA00022898"/>
    </source>
</evidence>
<dbReference type="InterPro" id="IPR029066">
    <property type="entry name" value="PLP-binding_barrel"/>
</dbReference>
<dbReference type="InterPro" id="IPR009006">
    <property type="entry name" value="Ala_racemase/Decarboxylase_C"/>
</dbReference>
<keyword evidence="2" id="KW-0663">Pyridoxal phosphate</keyword>
<accession>G3A994</accession>
<dbReference type="GO" id="GO:0009089">
    <property type="term" value="P:lysine biosynthetic process via diaminopimelate"/>
    <property type="evidence" value="ECO:0007669"/>
    <property type="project" value="TreeGrafter"/>
</dbReference>
<keyword evidence="3" id="KW-0456">Lyase</keyword>
<dbReference type="SUPFAM" id="SSF51419">
    <property type="entry name" value="PLP-binding barrel"/>
    <property type="match status" value="1"/>
</dbReference>
<dbReference type="GO" id="GO:0008836">
    <property type="term" value="F:diaminopimelate decarboxylase activity"/>
    <property type="evidence" value="ECO:0007669"/>
    <property type="project" value="UniProtKB-EC"/>
</dbReference>
<gene>
    <name evidence="3" type="ORF">RALSY_mp10366</name>
</gene>
<comment type="cofactor">
    <cofactor evidence="1">
        <name>pyridoxal 5'-phosphate</name>
        <dbReference type="ChEBI" id="CHEBI:597326"/>
    </cofactor>
</comment>
<dbReference type="Gene3D" id="3.20.20.10">
    <property type="entry name" value="Alanine racemase"/>
    <property type="match status" value="1"/>
</dbReference>
<dbReference type="Gene3D" id="2.40.37.10">
    <property type="entry name" value="Lyase, Ornithine Decarboxylase, Chain A, domain 1"/>
    <property type="match status" value="1"/>
</dbReference>
<dbReference type="EC" id="4.1.1.20" evidence="3"/>
<dbReference type="PANTHER" id="PTHR43727">
    <property type="entry name" value="DIAMINOPIMELATE DECARBOXYLASE"/>
    <property type="match status" value="1"/>
</dbReference>
<dbReference type="RefSeq" id="WP_197333960.1">
    <property type="nucleotide sequence ID" value="NZ_CP115945.1"/>
</dbReference>
<reference evidence="3" key="2">
    <citation type="submission" date="2011-04" db="EMBL/GenBank/DDBJ databases">
        <authorList>
            <person name="Genoscope - CEA"/>
        </authorList>
    </citation>
    <scope>NUCLEOTIDE SEQUENCE</scope>
    <source>
        <strain evidence="3">R24</strain>
    </source>
</reference>
<dbReference type="PANTHER" id="PTHR43727:SF2">
    <property type="entry name" value="GROUP IV DECARBOXYLASE"/>
    <property type="match status" value="1"/>
</dbReference>
<protein>
    <submittedName>
        <fullName evidence="3">Putative diaminopimelate decarboxylase</fullName>
        <ecNumber evidence="3">4.1.1.20</ecNumber>
    </submittedName>
</protein>
<dbReference type="EMBL" id="FR854090">
    <property type="protein sequence ID" value="CCA87843.1"/>
    <property type="molecule type" value="Genomic_DNA"/>
</dbReference>
<name>G3A994_9RALS</name>
<dbReference type="SUPFAM" id="SSF50621">
    <property type="entry name" value="Alanine racemase C-terminal domain-like"/>
    <property type="match status" value="1"/>
</dbReference>
<dbReference type="AlphaFoldDB" id="G3A994"/>
<proteinExistence type="predicted"/>
<reference evidence="3" key="1">
    <citation type="journal article" date="2011" name="PLoS ONE">
        <title>Ralstonia syzygii, the Blood Disease Bacterium and some Asian R. solanacearum strains form a single genomic species despite divergent lifestyles.</title>
        <authorList>
            <person name="Remenant B."/>
            <person name="de Cambiaire J.C."/>
            <person name="Cellier G."/>
            <person name="Jacobs J.M."/>
            <person name="Mangenot S."/>
            <person name="Barbe V."/>
            <person name="Lajus A."/>
            <person name="Vallenet D."/>
            <person name="Medigue C."/>
            <person name="Fegan M."/>
            <person name="Allen C."/>
            <person name="Prior P."/>
        </authorList>
    </citation>
    <scope>NUCLEOTIDE SEQUENCE</scope>
    <source>
        <strain evidence="3">R24</strain>
    </source>
</reference>
<organism evidence="3">
    <name type="scientific">Ralstonia syzygii R24</name>
    <dbReference type="NCBI Taxonomy" id="907261"/>
    <lineage>
        <taxon>Bacteria</taxon>
        <taxon>Pseudomonadati</taxon>
        <taxon>Pseudomonadota</taxon>
        <taxon>Betaproteobacteria</taxon>
        <taxon>Burkholderiales</taxon>
        <taxon>Burkholderiaceae</taxon>
        <taxon>Ralstonia</taxon>
        <taxon>Ralstonia solanacearum species complex</taxon>
    </lineage>
</organism>